<gene>
    <name evidence="2" type="ORF">QWJ38_12555</name>
</gene>
<protein>
    <recommendedName>
        <fullName evidence="4">Tfp pilus assembly protein PilX</fullName>
    </recommendedName>
</protein>
<evidence type="ECO:0000313" key="3">
    <source>
        <dbReference type="Proteomes" id="UP001228044"/>
    </source>
</evidence>
<dbReference type="Proteomes" id="UP001228044">
    <property type="component" value="Unassembled WGS sequence"/>
</dbReference>
<keyword evidence="1" id="KW-0812">Transmembrane</keyword>
<keyword evidence="3" id="KW-1185">Reference proteome</keyword>
<keyword evidence="1" id="KW-1133">Transmembrane helix</keyword>
<feature type="transmembrane region" description="Helical" evidence="1">
    <location>
        <begin position="21"/>
        <end position="39"/>
    </location>
</feature>
<accession>A0ABT8DS04</accession>
<name>A0ABT8DS04_9BURK</name>
<comment type="caution">
    <text evidence="2">The sequence shown here is derived from an EMBL/GenBank/DDBJ whole genome shotgun (WGS) entry which is preliminary data.</text>
</comment>
<evidence type="ECO:0000256" key="1">
    <source>
        <dbReference type="SAM" id="Phobius"/>
    </source>
</evidence>
<evidence type="ECO:0008006" key="4">
    <source>
        <dbReference type="Google" id="ProtNLM"/>
    </source>
</evidence>
<keyword evidence="1" id="KW-0472">Membrane</keyword>
<sequence>MEIRQGLIVRPLRRAQRGVSLLFALMALIVLSLGAVALLRSVDTGLLVLGNLGFKQDALAAGSVGTETAISWLQANAGTGLDNSQAAKGYSAVAMTAVDPTGRTVAAGATKATLINWTGSCVANDNTVCATPSAEIDAQGSNKVRYFITRLCEKEGPADSTNDCVAPVSSQSTGSTTQRGSLGYGQSIARFGSQTQGTYYRIITRTEGVRGTVSYTETLVHF</sequence>
<dbReference type="EMBL" id="JAUHHC010000003">
    <property type="protein sequence ID" value="MDN3921114.1"/>
    <property type="molecule type" value="Genomic_DNA"/>
</dbReference>
<proteinExistence type="predicted"/>
<reference evidence="2 3" key="1">
    <citation type="submission" date="2023-06" db="EMBL/GenBank/DDBJ databases">
        <title>Pelomonas sp. PFR6 16S ribosomal RNA gene Genome sequencing and assembly.</title>
        <authorList>
            <person name="Woo H."/>
        </authorList>
    </citation>
    <scope>NUCLEOTIDE SEQUENCE [LARGE SCALE GENOMIC DNA]</scope>
    <source>
        <strain evidence="2 3">PFR6</strain>
    </source>
</reference>
<evidence type="ECO:0000313" key="2">
    <source>
        <dbReference type="EMBL" id="MDN3921114.1"/>
    </source>
</evidence>
<dbReference type="RefSeq" id="WP_290359419.1">
    <property type="nucleotide sequence ID" value="NZ_JAUHHC010000003.1"/>
</dbReference>
<organism evidence="2 3">
    <name type="scientific">Roseateles violae</name>
    <dbReference type="NCBI Taxonomy" id="3058042"/>
    <lineage>
        <taxon>Bacteria</taxon>
        <taxon>Pseudomonadati</taxon>
        <taxon>Pseudomonadota</taxon>
        <taxon>Betaproteobacteria</taxon>
        <taxon>Burkholderiales</taxon>
        <taxon>Sphaerotilaceae</taxon>
        <taxon>Roseateles</taxon>
    </lineage>
</organism>